<accession>A0A820CQ22</accession>
<dbReference type="Proteomes" id="UP000663823">
    <property type="component" value="Unassembled WGS sequence"/>
</dbReference>
<protein>
    <submittedName>
        <fullName evidence="1">Uncharacterized protein</fullName>
    </submittedName>
</protein>
<gene>
    <name evidence="1" type="ORF">OTI717_LOCUS39313</name>
</gene>
<sequence length="31" mass="3959">IFYLIIILTNNLNRLYIYHIHLYQQDFIINY</sequence>
<comment type="caution">
    <text evidence="1">The sequence shown here is derived from an EMBL/GenBank/DDBJ whole genome shotgun (WGS) entry which is preliminary data.</text>
</comment>
<reference evidence="1" key="1">
    <citation type="submission" date="2021-02" db="EMBL/GenBank/DDBJ databases">
        <authorList>
            <person name="Nowell W R."/>
        </authorList>
    </citation>
    <scope>NUCLEOTIDE SEQUENCE</scope>
</reference>
<feature type="non-terminal residue" evidence="1">
    <location>
        <position position="1"/>
    </location>
</feature>
<name>A0A820CQ22_9BILA</name>
<organism evidence="1 2">
    <name type="scientific">Rotaria sordida</name>
    <dbReference type="NCBI Taxonomy" id="392033"/>
    <lineage>
        <taxon>Eukaryota</taxon>
        <taxon>Metazoa</taxon>
        <taxon>Spiralia</taxon>
        <taxon>Gnathifera</taxon>
        <taxon>Rotifera</taxon>
        <taxon>Eurotatoria</taxon>
        <taxon>Bdelloidea</taxon>
        <taxon>Philodinida</taxon>
        <taxon>Philodinidae</taxon>
        <taxon>Rotaria</taxon>
    </lineage>
</organism>
<dbReference type="EMBL" id="CAJOAX010024769">
    <property type="protein sequence ID" value="CAF4219430.1"/>
    <property type="molecule type" value="Genomic_DNA"/>
</dbReference>
<evidence type="ECO:0000313" key="2">
    <source>
        <dbReference type="Proteomes" id="UP000663823"/>
    </source>
</evidence>
<proteinExistence type="predicted"/>
<dbReference type="AlphaFoldDB" id="A0A820CQ22"/>
<evidence type="ECO:0000313" key="1">
    <source>
        <dbReference type="EMBL" id="CAF4219430.1"/>
    </source>
</evidence>